<protein>
    <submittedName>
        <fullName evidence="1">Uncharacterized protein</fullName>
    </submittedName>
</protein>
<organism evidence="1">
    <name type="scientific">Marmota monax</name>
    <name type="common">Woodchuck</name>
    <dbReference type="NCBI Taxonomy" id="9995"/>
    <lineage>
        <taxon>Eukaryota</taxon>
        <taxon>Metazoa</taxon>
        <taxon>Chordata</taxon>
        <taxon>Craniata</taxon>
        <taxon>Vertebrata</taxon>
        <taxon>Euteleostomi</taxon>
        <taxon>Mammalia</taxon>
        <taxon>Eutheria</taxon>
        <taxon>Euarchontoglires</taxon>
        <taxon>Glires</taxon>
        <taxon>Rodentia</taxon>
        <taxon>Sciuromorpha</taxon>
        <taxon>Sciuridae</taxon>
        <taxon>Xerinae</taxon>
        <taxon>Marmotini</taxon>
        <taxon>Marmota</taxon>
    </lineage>
</organism>
<feature type="non-terminal residue" evidence="1">
    <location>
        <position position="78"/>
    </location>
</feature>
<reference evidence="1" key="1">
    <citation type="submission" date="2019-04" db="EMBL/GenBank/DDBJ databases">
        <authorList>
            <person name="Alioto T."/>
            <person name="Alioto T."/>
        </authorList>
    </citation>
    <scope>NUCLEOTIDE SEQUENCE [LARGE SCALE GENOMIC DNA]</scope>
</reference>
<name>A0A5E4CRQ8_MARMO</name>
<evidence type="ECO:0000313" key="1">
    <source>
        <dbReference type="EMBL" id="VTJ84487.1"/>
    </source>
</evidence>
<proteinExistence type="predicted"/>
<sequence length="78" mass="8537">SPNPTPRLPSRLAAKVAHARDTYLARTPSCQPLFEQGPSERMQRRLLNGWELSPAKGKDARAPFRSFRGATVAAVAHA</sequence>
<feature type="non-terminal residue" evidence="1">
    <location>
        <position position="1"/>
    </location>
</feature>
<dbReference type="AlphaFoldDB" id="A0A5E4CRQ8"/>
<gene>
    <name evidence="1" type="ORF">MONAX_5E016697</name>
</gene>
<dbReference type="EMBL" id="CABDUW010001890">
    <property type="protein sequence ID" value="VTJ84487.1"/>
    <property type="molecule type" value="Genomic_DNA"/>
</dbReference>
<accession>A0A5E4CRQ8</accession>
<comment type="caution">
    <text evidence="1">The sequence shown here is derived from an EMBL/GenBank/DDBJ whole genome shotgun (WGS) entry which is preliminary data.</text>
</comment>